<reference evidence="2" key="1">
    <citation type="submission" date="2006-01" db="EMBL/GenBank/DDBJ databases">
        <authorList>
            <person name="Lindblad-Toh K."/>
            <person name="Mauceli E."/>
            <person name="Grabherr M."/>
            <person name="Chang J.L."/>
            <person name="Lander E.S."/>
        </authorList>
    </citation>
    <scope>NUCLEOTIDE SEQUENCE [LARGE SCALE GENOMIC DNA]</scope>
</reference>
<protein>
    <recommendedName>
        <fullName evidence="3">Secreted protein</fullName>
    </recommendedName>
</protein>
<dbReference type="Bgee" id="ENSGACG00000012655">
    <property type="expression patterns" value="Expressed in telencephalon and 13 other cell types or tissues"/>
</dbReference>
<name>G3PGK1_GASAC</name>
<dbReference type="InParanoid" id="G3PGK1"/>
<feature type="chain" id="PRO_5003449591" description="Secreted protein" evidence="1">
    <location>
        <begin position="18"/>
        <end position="215"/>
    </location>
</feature>
<proteinExistence type="predicted"/>
<evidence type="ECO:0000256" key="1">
    <source>
        <dbReference type="SAM" id="SignalP"/>
    </source>
</evidence>
<reference evidence="2" key="2">
    <citation type="submission" date="2024-04" db="UniProtKB">
        <authorList>
            <consortium name="Ensembl"/>
        </authorList>
    </citation>
    <scope>IDENTIFICATION</scope>
</reference>
<evidence type="ECO:0000313" key="2">
    <source>
        <dbReference type="Ensembl" id="ENSGACP00000016725.1"/>
    </source>
</evidence>
<keyword evidence="1" id="KW-0732">Signal</keyword>
<organism evidence="2">
    <name type="scientific">Gasterosteus aculeatus</name>
    <name type="common">Three-spined stickleback</name>
    <dbReference type="NCBI Taxonomy" id="69293"/>
    <lineage>
        <taxon>Eukaryota</taxon>
        <taxon>Metazoa</taxon>
        <taxon>Chordata</taxon>
        <taxon>Craniata</taxon>
        <taxon>Vertebrata</taxon>
        <taxon>Euteleostomi</taxon>
        <taxon>Actinopterygii</taxon>
        <taxon>Neopterygii</taxon>
        <taxon>Teleostei</taxon>
        <taxon>Neoteleostei</taxon>
        <taxon>Acanthomorphata</taxon>
        <taxon>Eupercaria</taxon>
        <taxon>Perciformes</taxon>
        <taxon>Cottioidei</taxon>
        <taxon>Gasterosteales</taxon>
        <taxon>Gasterosteidae</taxon>
        <taxon>Gasterosteus</taxon>
    </lineage>
</organism>
<sequence>MLELLLLGVLRLPGVSARCFLVVMGLRTPSAPGFIFFWGEGVDYKPTAKQHKQGCKTLSANHQASDGLLWPLNKDWNQARTFLQRFYSAGHSRSFLDTQLKTSSQGRIMNTRNSTGPKRQEIWSLRFQRFVQASHGGVGASLLELRFTTGASLHYWSFTTGASLHYWSFASLLELRFTTGASLHYWSFASLLELHFTTGASLHYWSFTSLLELQY</sequence>
<evidence type="ECO:0008006" key="3">
    <source>
        <dbReference type="Google" id="ProtNLM"/>
    </source>
</evidence>
<dbReference type="Ensembl" id="ENSGACT00000016759.1">
    <property type="protein sequence ID" value="ENSGACP00000016725.1"/>
    <property type="gene ID" value="ENSGACG00000012655.1"/>
</dbReference>
<accession>G3PGK1</accession>
<feature type="signal peptide" evidence="1">
    <location>
        <begin position="1"/>
        <end position="17"/>
    </location>
</feature>
<dbReference type="AlphaFoldDB" id="G3PGK1"/>